<evidence type="ECO:0000256" key="6">
    <source>
        <dbReference type="ARBA" id="ARBA00022989"/>
    </source>
</evidence>
<feature type="transmembrane region" description="Helical" evidence="8">
    <location>
        <begin position="221"/>
        <end position="241"/>
    </location>
</feature>
<feature type="transmembrane region" description="Helical" evidence="8">
    <location>
        <begin position="179"/>
        <end position="200"/>
    </location>
</feature>
<dbReference type="PANTHER" id="PTHR47019">
    <property type="entry name" value="LIPID II FLIPPASE MURJ"/>
    <property type="match status" value="1"/>
</dbReference>
<evidence type="ECO:0000256" key="3">
    <source>
        <dbReference type="ARBA" id="ARBA00022692"/>
    </source>
</evidence>
<comment type="function">
    <text evidence="8 9">Involved in peptidoglycan biosynthesis. Transports lipid-linked peptidoglycan precursors from the inner to the outer leaflet of the cytoplasmic membrane.</text>
</comment>
<keyword evidence="2 8" id="KW-1003">Cell membrane</keyword>
<evidence type="ECO:0000256" key="8">
    <source>
        <dbReference type="HAMAP-Rule" id="MF_02078"/>
    </source>
</evidence>
<dbReference type="NCBIfam" id="TIGR01695">
    <property type="entry name" value="murJ_mviN"/>
    <property type="match status" value="1"/>
</dbReference>
<sequence length="506" mass="57317">MKKIVFSIMIISVISKIFGFGRELFFSYYFGASYVTDAYLVSTTIPLVIFSLVGVGINSAFIPIFTSISENKSKERAFTFTSRLLLSLFIICTLSYFIILVFTSPIVKIFASGFSGDILKLTVEYTRISALIIYFVIVINIFTALLQVNNKFYIASIIGIPFNIAYMIGIYIAYLKGNIYLPIVTVIAYLVQAFMLFYPVKKLGYKFKYNLGLKDKYLKQMLIIALPAIIGGSLEQVNYLIDKTVASRIGIKGGITLLNYSSKLNLAISGILISSLLVVFFPRISKLVAKNDRITLKNEILNTISFTMIVSIPISILILILRYEIISFLFQRGNFNKSNTIITAKCLLCYNIAFSFIGLREILSRIFYALKDTKTPVINSVIGVILNIFLNLTLSKYLGLPGIALATTISIIFTVILLFFTLYKKYKVLYIKEIIVTFLKVILASIVVGFIVYNTKNILINYPLILNLMFSSLVGIIIYILIIIFMRIEIVDDFVKQIKRYVIRRF</sequence>
<evidence type="ECO:0000256" key="1">
    <source>
        <dbReference type="ARBA" id="ARBA00004651"/>
    </source>
</evidence>
<keyword evidence="8 9" id="KW-0961">Cell wall biogenesis/degradation</keyword>
<organism evidence="10 11">
    <name type="scientific">Fusobacterium canifelinum</name>
    <dbReference type="NCBI Taxonomy" id="285729"/>
    <lineage>
        <taxon>Bacteria</taxon>
        <taxon>Fusobacteriati</taxon>
        <taxon>Fusobacteriota</taxon>
        <taxon>Fusobacteriia</taxon>
        <taxon>Fusobacteriales</taxon>
        <taxon>Fusobacteriaceae</taxon>
        <taxon>Fusobacterium</taxon>
    </lineage>
</organism>
<dbReference type="EMBL" id="CP068114">
    <property type="protein sequence ID" value="QQS88012.1"/>
    <property type="molecule type" value="Genomic_DNA"/>
</dbReference>
<keyword evidence="4 8" id="KW-0133">Cell shape</keyword>
<keyword evidence="7 8" id="KW-0472">Membrane</keyword>
<reference evidence="10 11" key="1">
    <citation type="submission" date="2021-01" db="EMBL/GenBank/DDBJ databases">
        <title>FDA dAtabase for Regulatory Grade micrObial Sequences (FDA-ARGOS): Supporting development and validation of Infectious Disease Dx tests.</title>
        <authorList>
            <person name="Sproer C."/>
            <person name="Gronow S."/>
            <person name="Severitt S."/>
            <person name="Schroder I."/>
            <person name="Tallon L."/>
            <person name="Sadzewicz L."/>
            <person name="Zhao X."/>
            <person name="Boylan J."/>
            <person name="Ott S."/>
            <person name="Bowen H."/>
            <person name="Vavikolanu K."/>
            <person name="Mehta A."/>
            <person name="Aluvathingal J."/>
            <person name="Nadendla S."/>
            <person name="Lowell S."/>
            <person name="Myers T."/>
            <person name="Yan Y."/>
            <person name="Sichtig H."/>
        </authorList>
    </citation>
    <scope>NUCLEOTIDE SEQUENCE [LARGE SCALE GENOMIC DNA]</scope>
    <source>
        <strain evidence="10 11">FDAARGOS_1126</strain>
    </source>
</reference>
<dbReference type="Pfam" id="PF03023">
    <property type="entry name" value="MurJ"/>
    <property type="match status" value="1"/>
</dbReference>
<feature type="transmembrane region" description="Helical" evidence="8">
    <location>
        <begin position="375"/>
        <end position="394"/>
    </location>
</feature>
<feature type="transmembrane region" description="Helical" evidence="8">
    <location>
        <begin position="400"/>
        <end position="422"/>
    </location>
</feature>
<comment type="similarity">
    <text evidence="8 9">Belongs to the MurJ/MviN family.</text>
</comment>
<dbReference type="InterPro" id="IPR051050">
    <property type="entry name" value="Lipid_II_flippase_MurJ/MviN"/>
</dbReference>
<keyword evidence="8 9" id="KW-0813">Transport</keyword>
<feature type="transmembrane region" description="Helical" evidence="8">
    <location>
        <begin position="43"/>
        <end position="65"/>
    </location>
</feature>
<evidence type="ECO:0000256" key="7">
    <source>
        <dbReference type="ARBA" id="ARBA00023136"/>
    </source>
</evidence>
<evidence type="ECO:0000256" key="2">
    <source>
        <dbReference type="ARBA" id="ARBA00022475"/>
    </source>
</evidence>
<feature type="transmembrane region" description="Helical" evidence="8">
    <location>
        <begin position="341"/>
        <end position="363"/>
    </location>
</feature>
<evidence type="ECO:0000313" key="10">
    <source>
        <dbReference type="EMBL" id="QQS88012.1"/>
    </source>
</evidence>
<feature type="transmembrane region" description="Helical" evidence="8">
    <location>
        <begin position="153"/>
        <end position="173"/>
    </location>
</feature>
<evidence type="ECO:0000256" key="9">
    <source>
        <dbReference type="PIRNR" id="PIRNR002869"/>
    </source>
</evidence>
<protein>
    <recommendedName>
        <fullName evidence="8">Probable lipid II flippase MurJ</fullName>
    </recommendedName>
</protein>
<keyword evidence="6 8" id="KW-1133">Transmembrane helix</keyword>
<feature type="transmembrane region" description="Helical" evidence="8">
    <location>
        <begin position="85"/>
        <end position="107"/>
    </location>
</feature>
<dbReference type="PRINTS" id="PR01806">
    <property type="entry name" value="VIRFACTRMVIN"/>
</dbReference>
<accession>A0ABX7CER1</accession>
<evidence type="ECO:0000313" key="11">
    <source>
        <dbReference type="Proteomes" id="UP000595375"/>
    </source>
</evidence>
<comment type="subcellular location">
    <subcellularLocation>
        <location evidence="1 8">Cell membrane</location>
        <topology evidence="1 8">Multi-pass membrane protein</topology>
    </subcellularLocation>
</comment>
<evidence type="ECO:0000256" key="4">
    <source>
        <dbReference type="ARBA" id="ARBA00022960"/>
    </source>
</evidence>
<dbReference type="Proteomes" id="UP000595375">
    <property type="component" value="Chromosome"/>
</dbReference>
<dbReference type="RefSeq" id="WP_201627552.1">
    <property type="nucleotide sequence ID" value="NZ_CP068114.1"/>
</dbReference>
<gene>
    <name evidence="8 10" type="primary">murJ</name>
    <name evidence="10" type="ORF">I6I83_02460</name>
</gene>
<dbReference type="PANTHER" id="PTHR47019:SF1">
    <property type="entry name" value="LIPID II FLIPPASE MURJ"/>
    <property type="match status" value="1"/>
</dbReference>
<feature type="transmembrane region" description="Helical" evidence="8">
    <location>
        <begin position="261"/>
        <end position="280"/>
    </location>
</feature>
<proteinExistence type="inferred from homology"/>
<dbReference type="PIRSF" id="PIRSF002869">
    <property type="entry name" value="MviN"/>
    <property type="match status" value="1"/>
</dbReference>
<keyword evidence="3 8" id="KW-0812">Transmembrane</keyword>
<evidence type="ECO:0000256" key="5">
    <source>
        <dbReference type="ARBA" id="ARBA00022984"/>
    </source>
</evidence>
<dbReference type="HAMAP" id="MF_02078">
    <property type="entry name" value="MurJ_MviN"/>
    <property type="match status" value="1"/>
</dbReference>
<feature type="transmembrane region" description="Helical" evidence="8">
    <location>
        <begin position="300"/>
        <end position="321"/>
    </location>
</feature>
<feature type="transmembrane region" description="Helical" evidence="8">
    <location>
        <begin position="434"/>
        <end position="453"/>
    </location>
</feature>
<feature type="transmembrane region" description="Helical" evidence="8">
    <location>
        <begin position="127"/>
        <end position="146"/>
    </location>
</feature>
<feature type="transmembrane region" description="Helical" evidence="8">
    <location>
        <begin position="465"/>
        <end position="486"/>
    </location>
</feature>
<dbReference type="InterPro" id="IPR004268">
    <property type="entry name" value="MurJ"/>
</dbReference>
<comment type="pathway">
    <text evidence="8">Cell wall biogenesis; peptidoglycan biosynthesis.</text>
</comment>
<name>A0ABX7CER1_9FUSO</name>
<keyword evidence="11" id="KW-1185">Reference proteome</keyword>
<dbReference type="CDD" id="cd13123">
    <property type="entry name" value="MATE_MurJ_like"/>
    <property type="match status" value="1"/>
</dbReference>
<keyword evidence="5 8" id="KW-0573">Peptidoglycan synthesis</keyword>